<dbReference type="Proteomes" id="UP000011518">
    <property type="component" value="Unassembled WGS sequence"/>
</dbReference>
<organism evidence="2 3">
    <name type="scientific">Tupaia chinensis</name>
    <name type="common">Chinese tree shrew</name>
    <name type="synonym">Tupaia belangeri chinensis</name>
    <dbReference type="NCBI Taxonomy" id="246437"/>
    <lineage>
        <taxon>Eukaryota</taxon>
        <taxon>Metazoa</taxon>
        <taxon>Chordata</taxon>
        <taxon>Craniata</taxon>
        <taxon>Vertebrata</taxon>
        <taxon>Euteleostomi</taxon>
        <taxon>Mammalia</taxon>
        <taxon>Eutheria</taxon>
        <taxon>Euarchontoglires</taxon>
        <taxon>Scandentia</taxon>
        <taxon>Tupaiidae</taxon>
        <taxon>Tupaia</taxon>
    </lineage>
</organism>
<reference evidence="3" key="2">
    <citation type="journal article" date="2013" name="Nat. Commun.">
        <title>Genome of the Chinese tree shrew.</title>
        <authorList>
            <person name="Fan Y."/>
            <person name="Huang Z.Y."/>
            <person name="Cao C.C."/>
            <person name="Chen C.S."/>
            <person name="Chen Y.X."/>
            <person name="Fan D.D."/>
            <person name="He J."/>
            <person name="Hou H.L."/>
            <person name="Hu L."/>
            <person name="Hu X.T."/>
            <person name="Jiang X.T."/>
            <person name="Lai R."/>
            <person name="Lang Y.S."/>
            <person name="Liang B."/>
            <person name="Liao S.G."/>
            <person name="Mu D."/>
            <person name="Ma Y.Y."/>
            <person name="Niu Y.Y."/>
            <person name="Sun X.Q."/>
            <person name="Xia J.Q."/>
            <person name="Xiao J."/>
            <person name="Xiong Z.Q."/>
            <person name="Xu L."/>
            <person name="Yang L."/>
            <person name="Zhang Y."/>
            <person name="Zhao W."/>
            <person name="Zhao X.D."/>
            <person name="Zheng Y.T."/>
            <person name="Zhou J.M."/>
            <person name="Zhu Y.B."/>
            <person name="Zhang G.J."/>
            <person name="Wang J."/>
            <person name="Yao Y.G."/>
        </authorList>
    </citation>
    <scope>NUCLEOTIDE SEQUENCE [LARGE SCALE GENOMIC DNA]</scope>
</reference>
<feature type="region of interest" description="Disordered" evidence="1">
    <location>
        <begin position="41"/>
        <end position="76"/>
    </location>
</feature>
<evidence type="ECO:0000256" key="1">
    <source>
        <dbReference type="SAM" id="MobiDB-lite"/>
    </source>
</evidence>
<evidence type="ECO:0000313" key="2">
    <source>
        <dbReference type="EMBL" id="ELW72137.1"/>
    </source>
</evidence>
<dbReference type="AlphaFoldDB" id="L9LEE3"/>
<name>L9LEE3_TUPCH</name>
<keyword evidence="3" id="KW-1185">Reference proteome</keyword>
<sequence>MPASHPGEIYVRREKRVVPEDRAIPKLSPFLVPKSLPPLAAMQMKEQKEGQPPEATSPTAVGELVQAASESDKGRKRVGAKLITLEEELLLSSSNLKDKQKKNICPLNMPDILLFGKENLSTGSLLLGTVNKLAFHTQPTNHTEDAH</sequence>
<evidence type="ECO:0000313" key="3">
    <source>
        <dbReference type="Proteomes" id="UP000011518"/>
    </source>
</evidence>
<reference evidence="3" key="1">
    <citation type="submission" date="2012-07" db="EMBL/GenBank/DDBJ databases">
        <title>Genome of the Chinese tree shrew, a rising model animal genetically related to primates.</title>
        <authorList>
            <person name="Zhang G."/>
            <person name="Fan Y."/>
            <person name="Yao Y."/>
            <person name="Huang Z."/>
        </authorList>
    </citation>
    <scope>NUCLEOTIDE SEQUENCE [LARGE SCALE GENOMIC DNA]</scope>
</reference>
<dbReference type="EMBL" id="KB320444">
    <property type="protein sequence ID" value="ELW72137.1"/>
    <property type="molecule type" value="Genomic_DNA"/>
</dbReference>
<gene>
    <name evidence="2" type="ORF">TREES_T100015563</name>
</gene>
<proteinExistence type="predicted"/>
<accession>L9LEE3</accession>
<protein>
    <submittedName>
        <fullName evidence="2">Uncharacterized protein</fullName>
    </submittedName>
</protein>
<dbReference type="InParanoid" id="L9LEE3"/>